<evidence type="ECO:0000313" key="5">
    <source>
        <dbReference type="Proteomes" id="UP000282185"/>
    </source>
</evidence>
<dbReference type="InterPro" id="IPR027417">
    <property type="entry name" value="P-loop_NTPase"/>
</dbReference>
<evidence type="ECO:0000313" key="4">
    <source>
        <dbReference type="Proteomes" id="UP000254236"/>
    </source>
</evidence>
<evidence type="ECO:0000313" key="2">
    <source>
        <dbReference type="EMBL" id="AXK46879.1"/>
    </source>
</evidence>
<dbReference type="SUPFAM" id="SSF53795">
    <property type="entry name" value="PEP carboxykinase-like"/>
    <property type="match status" value="1"/>
</dbReference>
<protein>
    <recommendedName>
        <fullName evidence="1">AAA+ ATPase domain-containing protein</fullName>
    </recommendedName>
</protein>
<evidence type="ECO:0000313" key="3">
    <source>
        <dbReference type="EMBL" id="RRR22594.1"/>
    </source>
</evidence>
<dbReference type="SMART" id="SM00382">
    <property type="entry name" value="AAA"/>
    <property type="match status" value="1"/>
</dbReference>
<dbReference type="AlphaFoldDB" id="A0A345YSH7"/>
<name>A0A345YSH7_9MICO</name>
<reference evidence="2 4" key="1">
    <citation type="submission" date="2018-07" db="EMBL/GenBank/DDBJ databases">
        <title>Brachybacterium saurashtrense DSM 23186 genome sequence.</title>
        <authorList>
            <person name="Guo L."/>
        </authorList>
    </citation>
    <scope>NUCLEOTIDE SEQUENCE [LARGE SCALE GENOMIC DNA]</scope>
    <source>
        <strain evidence="2 4">DSM 23186</strain>
    </source>
</reference>
<gene>
    <name evidence="2" type="ORF">DWV08_15485</name>
    <name evidence="3" type="ORF">DXU92_10105</name>
</gene>
<keyword evidence="4" id="KW-1185">Reference proteome</keyword>
<reference evidence="3 5" key="2">
    <citation type="submission" date="2018-08" db="EMBL/GenBank/DDBJ databases">
        <title>Brachybacterium saurashtrense DSM 23186.</title>
        <authorList>
            <person name="Li Y."/>
        </authorList>
    </citation>
    <scope>NUCLEOTIDE SEQUENCE [LARGE SCALE GENOMIC DNA]</scope>
    <source>
        <strain evidence="3 5">DSM 23186</strain>
    </source>
</reference>
<accession>A0A345YSH7</accession>
<dbReference type="OrthoDB" id="4793383at2"/>
<proteinExistence type="predicted"/>
<dbReference type="EMBL" id="CP031356">
    <property type="protein sequence ID" value="AXK46879.1"/>
    <property type="molecule type" value="Genomic_DNA"/>
</dbReference>
<dbReference type="KEGG" id="bsau:DWV08_15485"/>
<evidence type="ECO:0000259" key="1">
    <source>
        <dbReference type="SMART" id="SM00382"/>
    </source>
</evidence>
<organism evidence="3 5">
    <name type="scientific">Brachybacterium saurashtrense</name>
    <dbReference type="NCBI Taxonomy" id="556288"/>
    <lineage>
        <taxon>Bacteria</taxon>
        <taxon>Bacillati</taxon>
        <taxon>Actinomycetota</taxon>
        <taxon>Actinomycetes</taxon>
        <taxon>Micrococcales</taxon>
        <taxon>Dermabacteraceae</taxon>
        <taxon>Brachybacterium</taxon>
    </lineage>
</organism>
<dbReference type="EMBL" id="QSWH01000004">
    <property type="protein sequence ID" value="RRR22594.1"/>
    <property type="molecule type" value="Genomic_DNA"/>
</dbReference>
<dbReference type="Proteomes" id="UP000254236">
    <property type="component" value="Chromosome"/>
</dbReference>
<dbReference type="Gene3D" id="3.40.50.300">
    <property type="entry name" value="P-loop containing nucleotide triphosphate hydrolases"/>
    <property type="match status" value="1"/>
</dbReference>
<dbReference type="Proteomes" id="UP000282185">
    <property type="component" value="Unassembled WGS sequence"/>
</dbReference>
<dbReference type="InterPro" id="IPR003593">
    <property type="entry name" value="AAA+_ATPase"/>
</dbReference>
<sequence>MERAMHIRALGTALELLCDGSVPAETVREVLESWSDARIPGVPGAERISLSVGPGRAGRALVTVDRADQLGQVLSTVVTQRALTRRRGTHVLLHACGLALEDGRVIAFVGPSGMGKTTLARTLGRRWGYVTDETVAIATSPERYGQVLPFPKPLSIVQEGAPKRQVSPSALGLAPLPDVPLRIAAIVLIERSESPVDESGRFRPGPAEIESERLPLAESVGLLAPHLSYLSSLEQPLSELARLIEGVGGVVRLRYREAAQVATVVDELVSADPHDRSGTGRWNAGDVPGIAAGAAHPETAATRTWSPAPATDWLDTGGAVVVLRGTQVHVLSGIAPPLWRRALASPRPGLPELTSAVVDAVGRPPGGGAEDRVLAALGQLVDEGVLVTG</sequence>
<feature type="domain" description="AAA+ ATPase" evidence="1">
    <location>
        <begin position="102"/>
        <end position="335"/>
    </location>
</feature>